<dbReference type="Proteomes" id="UP000037460">
    <property type="component" value="Unassembled WGS sequence"/>
</dbReference>
<keyword evidence="3" id="KW-0479">Metal-binding</keyword>
<comment type="caution">
    <text evidence="8">The sequence shown here is derived from an EMBL/GenBank/DDBJ whole genome shotgun (WGS) entry which is preliminary data.</text>
</comment>
<dbReference type="InterPro" id="IPR013083">
    <property type="entry name" value="Znf_RING/FYVE/PHD"/>
</dbReference>
<protein>
    <submittedName>
        <fullName evidence="8">Phd finger</fullName>
    </submittedName>
</protein>
<keyword evidence="9" id="KW-1185">Reference proteome</keyword>
<name>A0A0M0J5R2_9EUKA</name>
<dbReference type="GO" id="GO:0008168">
    <property type="term" value="F:methyltransferase activity"/>
    <property type="evidence" value="ECO:0007669"/>
    <property type="project" value="UniProtKB-KW"/>
</dbReference>
<accession>A0A0M0J5R2</accession>
<dbReference type="Pfam" id="PF00145">
    <property type="entry name" value="DNA_methylase"/>
    <property type="match status" value="1"/>
</dbReference>
<dbReference type="SUPFAM" id="SSF57903">
    <property type="entry name" value="FYVE/PHD zinc finger"/>
    <property type="match status" value="1"/>
</dbReference>
<reference evidence="9" key="1">
    <citation type="journal article" date="2015" name="PLoS Genet.">
        <title>Genome Sequence and Transcriptome Analyses of Chrysochromulina tobin: Metabolic Tools for Enhanced Algal Fitness in the Prominent Order Prymnesiales (Haptophyceae).</title>
        <authorList>
            <person name="Hovde B.T."/>
            <person name="Deodato C.R."/>
            <person name="Hunsperger H.M."/>
            <person name="Ryken S.A."/>
            <person name="Yost W."/>
            <person name="Jha R.K."/>
            <person name="Patterson J."/>
            <person name="Monnat R.J. Jr."/>
            <person name="Barlow S.B."/>
            <person name="Starkenburg S.R."/>
            <person name="Cattolico R.A."/>
        </authorList>
    </citation>
    <scope>NUCLEOTIDE SEQUENCE</scope>
    <source>
        <strain evidence="9">CCMP291</strain>
    </source>
</reference>
<organism evidence="8 9">
    <name type="scientific">Chrysochromulina tobinii</name>
    <dbReference type="NCBI Taxonomy" id="1460289"/>
    <lineage>
        <taxon>Eukaryota</taxon>
        <taxon>Haptista</taxon>
        <taxon>Haptophyta</taxon>
        <taxon>Prymnesiophyceae</taxon>
        <taxon>Prymnesiales</taxon>
        <taxon>Chrysochromulinaceae</taxon>
        <taxon>Chrysochromulina</taxon>
    </lineage>
</organism>
<dbReference type="InterPro" id="IPR019787">
    <property type="entry name" value="Znf_PHD-finger"/>
</dbReference>
<dbReference type="PROSITE" id="PS50016">
    <property type="entry name" value="ZF_PHD_2"/>
    <property type="match status" value="1"/>
</dbReference>
<dbReference type="EMBL" id="JWZX01003354">
    <property type="protein sequence ID" value="KOO21538.1"/>
    <property type="molecule type" value="Genomic_DNA"/>
</dbReference>
<dbReference type="GO" id="GO:0008270">
    <property type="term" value="F:zinc ion binding"/>
    <property type="evidence" value="ECO:0007669"/>
    <property type="project" value="UniProtKB-KW"/>
</dbReference>
<dbReference type="PANTHER" id="PTHR13793">
    <property type="entry name" value="PHD FINGER PROTEINS"/>
    <property type="match status" value="1"/>
</dbReference>
<evidence type="ECO:0000256" key="3">
    <source>
        <dbReference type="ARBA" id="ARBA00022723"/>
    </source>
</evidence>
<keyword evidence="4 6" id="KW-0863">Zinc-finger</keyword>
<feature type="non-terminal residue" evidence="8">
    <location>
        <position position="1"/>
    </location>
</feature>
<feature type="domain" description="PHD-type" evidence="7">
    <location>
        <begin position="105"/>
        <end position="170"/>
    </location>
</feature>
<dbReference type="PROSITE" id="PS01359">
    <property type="entry name" value="ZF_PHD_1"/>
    <property type="match status" value="1"/>
</dbReference>
<dbReference type="InterPro" id="IPR001965">
    <property type="entry name" value="Znf_PHD"/>
</dbReference>
<sequence>LHNECRQLLAARVKIYWEPDRQWYWGTVNWNERDAKGDLRIDYDDGTHNYEALGTVMGEEEGVDVSWLVSRSSGQLHSSMEREACSCAMGVVVDEGRPRELEEDARYCAVCCTSDYRYRSEGGDVNHLVFCDGCGMCVHMFCYGMNARGDSFGRKGIDDIKFYCDRCAFEGGPDAQCTLCLHSGGALRRRTDKKSWYHVACVEYNSTFEYPLAKQHDSSRLCLRNSNRGLCLKQAVPTSAYSAHKAKQLGSGWHIKLKECEDKVGVEVLCSACSDFVLDLSGPTIRYQRTTFPELQLSVGKYVTDAEYLATFGNLEVAPLDNISRMGTDARVARAATIIFCGFCCKPFSCAGLGRGFEDERWGDNFDLVVRALSEREERGLWDQCLICENVPTFLNHLSVEHLEQLGWFVKIFVVAGSHFRCASSRLRLVLVAFRDKAALARFTPPPPQANAPTPLCTVLKPFSMATGRTAGESLFIEANKFNMASERSHVVSRGYLHGAHSFTSSYGSLQTPGTLLCEAAEYSTRETPLSVAEIKHLSTGELRRLHPTELLAAFSFSQHELPQLMGSLGSQYAAEAP</sequence>
<dbReference type="PANTHER" id="PTHR13793:SF107">
    <property type="entry name" value="BROMODOMAIN-CONTAINING PROTEIN HOMOLOG"/>
    <property type="match status" value="1"/>
</dbReference>
<dbReference type="GO" id="GO:0006357">
    <property type="term" value="P:regulation of transcription by RNA polymerase II"/>
    <property type="evidence" value="ECO:0007669"/>
    <property type="project" value="TreeGrafter"/>
</dbReference>
<proteinExistence type="predicted"/>
<evidence type="ECO:0000313" key="9">
    <source>
        <dbReference type="Proteomes" id="UP000037460"/>
    </source>
</evidence>
<dbReference type="SUPFAM" id="SSF53335">
    <property type="entry name" value="S-adenosyl-L-methionine-dependent methyltransferases"/>
    <property type="match status" value="1"/>
</dbReference>
<evidence type="ECO:0000256" key="4">
    <source>
        <dbReference type="ARBA" id="ARBA00022771"/>
    </source>
</evidence>
<evidence type="ECO:0000256" key="2">
    <source>
        <dbReference type="ARBA" id="ARBA00022679"/>
    </source>
</evidence>
<gene>
    <name evidence="8" type="ORF">Ctob_002192</name>
</gene>
<dbReference type="Gene3D" id="3.40.50.150">
    <property type="entry name" value="Vaccinia Virus protein VP39"/>
    <property type="match status" value="1"/>
</dbReference>
<dbReference type="AlphaFoldDB" id="A0A0M0J5R2"/>
<dbReference type="GO" id="GO:0032259">
    <property type="term" value="P:methylation"/>
    <property type="evidence" value="ECO:0007669"/>
    <property type="project" value="UniProtKB-KW"/>
</dbReference>
<evidence type="ECO:0000259" key="7">
    <source>
        <dbReference type="PROSITE" id="PS50016"/>
    </source>
</evidence>
<keyword evidence="5" id="KW-0862">Zinc</keyword>
<dbReference type="InterPro" id="IPR001525">
    <property type="entry name" value="C5_MeTfrase"/>
</dbReference>
<evidence type="ECO:0000256" key="1">
    <source>
        <dbReference type="ARBA" id="ARBA00022603"/>
    </source>
</evidence>
<evidence type="ECO:0000256" key="6">
    <source>
        <dbReference type="PROSITE-ProRule" id="PRU00146"/>
    </source>
</evidence>
<dbReference type="InterPro" id="IPR050701">
    <property type="entry name" value="Histone_Mod_Regulator"/>
</dbReference>
<dbReference type="SMART" id="SM00249">
    <property type="entry name" value="PHD"/>
    <property type="match status" value="1"/>
</dbReference>
<dbReference type="InterPro" id="IPR019786">
    <property type="entry name" value="Zinc_finger_PHD-type_CS"/>
</dbReference>
<dbReference type="OrthoDB" id="20839at2759"/>
<keyword evidence="1" id="KW-0489">Methyltransferase</keyword>
<dbReference type="Gene3D" id="3.30.40.10">
    <property type="entry name" value="Zinc/RING finger domain, C3HC4 (zinc finger)"/>
    <property type="match status" value="1"/>
</dbReference>
<keyword evidence="2" id="KW-0808">Transferase</keyword>
<evidence type="ECO:0000256" key="5">
    <source>
        <dbReference type="ARBA" id="ARBA00022833"/>
    </source>
</evidence>
<dbReference type="InterPro" id="IPR029063">
    <property type="entry name" value="SAM-dependent_MTases_sf"/>
</dbReference>
<dbReference type="InterPro" id="IPR011011">
    <property type="entry name" value="Znf_FYVE_PHD"/>
</dbReference>
<evidence type="ECO:0000313" key="8">
    <source>
        <dbReference type="EMBL" id="KOO21538.1"/>
    </source>
</evidence>